<organism evidence="1 2">
    <name type="scientific">Desulforhopalus singaporensis</name>
    <dbReference type="NCBI Taxonomy" id="91360"/>
    <lineage>
        <taxon>Bacteria</taxon>
        <taxon>Pseudomonadati</taxon>
        <taxon>Thermodesulfobacteriota</taxon>
        <taxon>Desulfobulbia</taxon>
        <taxon>Desulfobulbales</taxon>
        <taxon>Desulfocapsaceae</taxon>
        <taxon>Desulforhopalus</taxon>
    </lineage>
</organism>
<dbReference type="EMBL" id="FNJI01000005">
    <property type="protein sequence ID" value="SDO73150.1"/>
    <property type="molecule type" value="Genomic_DNA"/>
</dbReference>
<dbReference type="AlphaFoldDB" id="A0A1H0LZ06"/>
<dbReference type="Proteomes" id="UP000199073">
    <property type="component" value="Unassembled WGS sequence"/>
</dbReference>
<accession>A0A1H0LZ06</accession>
<evidence type="ECO:0000313" key="2">
    <source>
        <dbReference type="Proteomes" id="UP000199073"/>
    </source>
</evidence>
<sequence>MRGTYEAFILVKVRDGRQFVCALNRRNWTRPQAQAFTLKQQREYLDKNVIWN</sequence>
<protein>
    <submittedName>
        <fullName evidence="1">Uncharacterized protein</fullName>
    </submittedName>
</protein>
<keyword evidence="2" id="KW-1185">Reference proteome</keyword>
<gene>
    <name evidence="1" type="ORF">SAMN05660330_00904</name>
</gene>
<reference evidence="1 2" key="1">
    <citation type="submission" date="2016-10" db="EMBL/GenBank/DDBJ databases">
        <authorList>
            <person name="de Groot N.N."/>
        </authorList>
    </citation>
    <scope>NUCLEOTIDE SEQUENCE [LARGE SCALE GENOMIC DNA]</scope>
    <source>
        <strain evidence="1 2">DSM 12130</strain>
    </source>
</reference>
<name>A0A1H0LZ06_9BACT</name>
<proteinExistence type="predicted"/>
<dbReference type="RefSeq" id="WP_176761085.1">
    <property type="nucleotide sequence ID" value="NZ_FNJI01000005.1"/>
</dbReference>
<evidence type="ECO:0000313" key="1">
    <source>
        <dbReference type="EMBL" id="SDO73150.1"/>
    </source>
</evidence>